<dbReference type="PANTHER" id="PTHR20905:SF28">
    <property type="entry name" value="GH28833P-RELATED"/>
    <property type="match status" value="1"/>
</dbReference>
<dbReference type="PANTHER" id="PTHR20905">
    <property type="entry name" value="N-ACETYLTRANSFERASE-RELATED"/>
    <property type="match status" value="1"/>
</dbReference>
<name>A0ABP1PED2_XYLVO</name>
<keyword evidence="2" id="KW-1185">Reference proteome</keyword>
<dbReference type="EMBL" id="CAXAJV020001301">
    <property type="protein sequence ID" value="CAL7951583.1"/>
    <property type="molecule type" value="Genomic_DNA"/>
</dbReference>
<protein>
    <recommendedName>
        <fullName evidence="3">N-acetyltransferase domain-containing protein</fullName>
    </recommendedName>
</protein>
<accession>A0ABP1PED2</accession>
<proteinExistence type="predicted"/>
<organism evidence="1 2">
    <name type="scientific">Xylocopa violacea</name>
    <name type="common">Violet carpenter bee</name>
    <name type="synonym">Apis violacea</name>
    <dbReference type="NCBI Taxonomy" id="135666"/>
    <lineage>
        <taxon>Eukaryota</taxon>
        <taxon>Metazoa</taxon>
        <taxon>Ecdysozoa</taxon>
        <taxon>Arthropoda</taxon>
        <taxon>Hexapoda</taxon>
        <taxon>Insecta</taxon>
        <taxon>Pterygota</taxon>
        <taxon>Neoptera</taxon>
        <taxon>Endopterygota</taxon>
        <taxon>Hymenoptera</taxon>
        <taxon>Apocrita</taxon>
        <taxon>Aculeata</taxon>
        <taxon>Apoidea</taxon>
        <taxon>Anthophila</taxon>
        <taxon>Apidae</taxon>
        <taxon>Xylocopa</taxon>
        <taxon>Xylocopa</taxon>
    </lineage>
</organism>
<dbReference type="Proteomes" id="UP001642520">
    <property type="component" value="Unassembled WGS sequence"/>
</dbReference>
<evidence type="ECO:0008006" key="3">
    <source>
        <dbReference type="Google" id="ProtNLM"/>
    </source>
</evidence>
<gene>
    <name evidence="1" type="ORF">XYLVIOL_LOCUS10596</name>
</gene>
<evidence type="ECO:0000313" key="2">
    <source>
        <dbReference type="Proteomes" id="UP001642520"/>
    </source>
</evidence>
<dbReference type="SUPFAM" id="SSF55729">
    <property type="entry name" value="Acyl-CoA N-acyltransferases (Nat)"/>
    <property type="match status" value="1"/>
</dbReference>
<reference evidence="1 2" key="1">
    <citation type="submission" date="2024-08" db="EMBL/GenBank/DDBJ databases">
        <authorList>
            <person name="Will J Nash"/>
            <person name="Angela Man"/>
            <person name="Seanna McTaggart"/>
            <person name="Kendall Baker"/>
            <person name="Tom Barker"/>
            <person name="Leah Catchpole"/>
            <person name="Alex Durrant"/>
            <person name="Karim Gharbi"/>
            <person name="Naomi Irish"/>
            <person name="Gemy Kaithakottil"/>
            <person name="Debby Ku"/>
            <person name="Aaliyah Providence"/>
            <person name="Felix Shaw"/>
            <person name="David Swarbreck"/>
            <person name="Chris Watkins"/>
            <person name="Ann M. McCartney"/>
            <person name="Giulio Formenti"/>
            <person name="Alice Mouton"/>
            <person name="Noel Vella"/>
            <person name="Bjorn M von Reumont"/>
            <person name="Adriana Vella"/>
            <person name="Wilfried Haerty"/>
        </authorList>
    </citation>
    <scope>NUCLEOTIDE SEQUENCE [LARGE SCALE GENOMIC DNA]</scope>
</reference>
<dbReference type="Gene3D" id="3.40.630.30">
    <property type="match status" value="1"/>
</dbReference>
<dbReference type="InterPro" id="IPR016181">
    <property type="entry name" value="Acyl_CoA_acyltransferase"/>
</dbReference>
<evidence type="ECO:0000313" key="1">
    <source>
        <dbReference type="EMBL" id="CAL7951583.1"/>
    </source>
</evidence>
<comment type="caution">
    <text evidence="1">The sequence shown here is derived from an EMBL/GenBank/DDBJ whole genome shotgun (WGS) entry which is preliminary data.</text>
</comment>
<dbReference type="CDD" id="cd04301">
    <property type="entry name" value="NAT_SF"/>
    <property type="match status" value="1"/>
</dbReference>
<sequence length="242" mass="27419">MDDEKDEFALEMDIRMKAPLEWDSSARCKIFDLKEPHYDEALRLIKHHFFREEPMCKSSALLQEQASVNGYLELIRSWMTDTTSIIATSIASGRVVGVAVARINSEPEKTDTYCRVQIFEGAALRKIMHLQNTLMKRTNVHETFGHPEYFCIYVLCVHPSYQNKGVEIALMDACVQAATNLKQPAIAGVFTSGAAQTRARSMGFELLSEIRYSLWLMNERIVFDDPGRGNYSAAIMGKLINP</sequence>